<evidence type="ECO:0000256" key="5">
    <source>
        <dbReference type="ARBA" id="ARBA00022525"/>
    </source>
</evidence>
<dbReference type="SUPFAM" id="SSF51445">
    <property type="entry name" value="(Trans)glycosidases"/>
    <property type="match status" value="1"/>
</dbReference>
<dbReference type="GO" id="GO:0008061">
    <property type="term" value="F:chitin binding"/>
    <property type="evidence" value="ECO:0007669"/>
    <property type="project" value="UniProtKB-KW"/>
</dbReference>
<dbReference type="InterPro" id="IPR001223">
    <property type="entry name" value="Glyco_hydro18_cat"/>
</dbReference>
<dbReference type="PANTHER" id="PTHR47700:SF2">
    <property type="entry name" value="CHITINASE"/>
    <property type="match status" value="1"/>
</dbReference>
<dbReference type="GO" id="GO:0006032">
    <property type="term" value="P:chitin catabolic process"/>
    <property type="evidence" value="ECO:0007669"/>
    <property type="project" value="UniProtKB-KW"/>
</dbReference>
<evidence type="ECO:0000313" key="17">
    <source>
        <dbReference type="EMBL" id="KAK4208635.1"/>
    </source>
</evidence>
<evidence type="ECO:0000256" key="10">
    <source>
        <dbReference type="ARBA" id="ARBA00023277"/>
    </source>
</evidence>
<sequence>MYTRREGTVQQVPGTKRPTNGASLAALNPCPLNVCCNHWGQCGTTKEFCDITDSETGAPGTTMCVSNCGTDIIMSPPAASQMRIAYFSAWNANRPCLNMNVDQIPTGWYTHIHFAFAELTPAFEVDISHVQDEWDRFMAMKGIKKIVSFGGWDFSVLPGTYKILRDAIKAENRETFRRNVVNFVNQYNLDGVDLDWEYPGAPDMPIIPAGDPEEGMDYSIWLRSIRDSLPPSKSVSFAAPASFWYLKTFPISTMASYIDYVVYMTYDLHGQWDAGNQWSIDGCKAGDCLRSHVNLTETMGALSMLTKAGMPSNKVVVGVTSYGRSFRMAQLDCDGPMCRFTGTRDESHAEPGRCTETRGYQYISNAEIDEIIRTNPTARTWEKDMTDYLVYNQYDWVGYMSGKNKRLRELLYEILHMRGSTDWAVDLQSMDYGFLYGQDSLNPNELEAVAELSQSCDDRSFATLEELEKAGLPAHCVDGYVLEVLASTLEDGLSAYDAILRTDYDAKFGYFATAVKETCKQMSMQFYYDDDTDNDNWYLCSQVGTGKKLPCPPKGKEGSSVRMAVKDDEEFANHLMSELGIAFNDTEAGVIPRNLAGCLPIYTGNPLSPTDCVLPFPASSTVEGLRVIREGLVIPNPKDAVGEALGNLRPLPAYLRQVAKWERLRVLGSDLRASDVIDTSGPGIFMVLESVDAMKKAYDIGKDAEEEEKKRKRENIIMWVLSAILFILPGAGQALASFTRIAMIGRIASIGTYTDGVTMSAYEIAKDTDNLVLGIFFLLVDLISWCRTRSNKHQQPIPISRCKLAWSTATF</sequence>
<evidence type="ECO:0000256" key="4">
    <source>
        <dbReference type="ARBA" id="ARBA00012729"/>
    </source>
</evidence>
<comment type="caution">
    <text evidence="17">The sequence shown here is derived from an EMBL/GenBank/DDBJ whole genome shotgun (WGS) entry which is preliminary data.</text>
</comment>
<dbReference type="SMART" id="SM00636">
    <property type="entry name" value="Glyco_18"/>
    <property type="match status" value="1"/>
</dbReference>
<dbReference type="EC" id="3.2.1.14" evidence="4"/>
<keyword evidence="7 13" id="KW-0378">Hydrolase</keyword>
<dbReference type="PROSITE" id="PS51910">
    <property type="entry name" value="GH18_2"/>
    <property type="match status" value="1"/>
</dbReference>
<keyword evidence="12" id="KW-0624">Polysaccharide degradation</keyword>
<evidence type="ECO:0000259" key="16">
    <source>
        <dbReference type="PROSITE" id="PS51910"/>
    </source>
</evidence>
<evidence type="ECO:0000256" key="15">
    <source>
        <dbReference type="SAM" id="Phobius"/>
    </source>
</evidence>
<keyword evidence="15" id="KW-0472">Membrane</keyword>
<comment type="similarity">
    <text evidence="3">Belongs to the glycosyl hydrolase 18 family. Chitinase class V subfamily.</text>
</comment>
<evidence type="ECO:0000256" key="7">
    <source>
        <dbReference type="ARBA" id="ARBA00022801"/>
    </source>
</evidence>
<dbReference type="InterPro" id="IPR029070">
    <property type="entry name" value="Chitinase_insertion_sf"/>
</dbReference>
<dbReference type="Pfam" id="PF00704">
    <property type="entry name" value="Glyco_hydro_18"/>
    <property type="match status" value="1"/>
</dbReference>
<dbReference type="GO" id="GO:0000272">
    <property type="term" value="P:polysaccharide catabolic process"/>
    <property type="evidence" value="ECO:0007669"/>
    <property type="project" value="UniProtKB-KW"/>
</dbReference>
<dbReference type="EMBL" id="MU858235">
    <property type="protein sequence ID" value="KAK4208635.1"/>
    <property type="molecule type" value="Genomic_DNA"/>
</dbReference>
<organism evidence="17 18">
    <name type="scientific">Rhypophila decipiens</name>
    <dbReference type="NCBI Taxonomy" id="261697"/>
    <lineage>
        <taxon>Eukaryota</taxon>
        <taxon>Fungi</taxon>
        <taxon>Dikarya</taxon>
        <taxon>Ascomycota</taxon>
        <taxon>Pezizomycotina</taxon>
        <taxon>Sordariomycetes</taxon>
        <taxon>Sordariomycetidae</taxon>
        <taxon>Sordariales</taxon>
        <taxon>Naviculisporaceae</taxon>
        <taxon>Rhypophila</taxon>
    </lineage>
</organism>
<dbReference type="Gene3D" id="3.20.20.80">
    <property type="entry name" value="Glycosidases"/>
    <property type="match status" value="1"/>
</dbReference>
<protein>
    <recommendedName>
        <fullName evidence="4">chitinase</fullName>
        <ecNumber evidence="4">3.2.1.14</ecNumber>
    </recommendedName>
</protein>
<dbReference type="PANTHER" id="PTHR47700">
    <property type="entry name" value="V CHITINASE, PUTATIVE (AFU_ORTHOLOGUE AFUA_6G13720)-RELATED"/>
    <property type="match status" value="1"/>
</dbReference>
<dbReference type="SUPFAM" id="SSF54556">
    <property type="entry name" value="Chitinase insertion domain"/>
    <property type="match status" value="1"/>
</dbReference>
<keyword evidence="10" id="KW-0119">Carbohydrate metabolism</keyword>
<evidence type="ECO:0000256" key="12">
    <source>
        <dbReference type="ARBA" id="ARBA00023326"/>
    </source>
</evidence>
<keyword evidence="6" id="KW-0147">Chitin-binding</keyword>
<dbReference type="CDD" id="cd00035">
    <property type="entry name" value="ChtBD1"/>
    <property type="match status" value="1"/>
</dbReference>
<gene>
    <name evidence="17" type="ORF">QBC37DRAFT_452238</name>
</gene>
<dbReference type="GO" id="GO:0008843">
    <property type="term" value="F:endochitinase activity"/>
    <property type="evidence" value="ECO:0007669"/>
    <property type="project" value="UniProtKB-EC"/>
</dbReference>
<keyword evidence="8" id="KW-0146">Chitin degradation</keyword>
<comment type="subcellular location">
    <subcellularLocation>
        <location evidence="2">Secreted</location>
    </subcellularLocation>
</comment>
<dbReference type="InterPro" id="IPR053214">
    <property type="entry name" value="LysM12-like"/>
</dbReference>
<dbReference type="AlphaFoldDB" id="A0AAN6XXV7"/>
<dbReference type="Gene3D" id="3.30.60.10">
    <property type="entry name" value="Endochitinase-like"/>
    <property type="match status" value="1"/>
</dbReference>
<dbReference type="InterPro" id="IPR017853">
    <property type="entry name" value="GH"/>
</dbReference>
<feature type="domain" description="GH18" evidence="16">
    <location>
        <begin position="81"/>
        <end position="475"/>
    </location>
</feature>
<dbReference type="GO" id="GO:0005576">
    <property type="term" value="C:extracellular region"/>
    <property type="evidence" value="ECO:0007669"/>
    <property type="project" value="UniProtKB-SubCell"/>
</dbReference>
<dbReference type="PROSITE" id="PS01095">
    <property type="entry name" value="GH18_1"/>
    <property type="match status" value="1"/>
</dbReference>
<keyword evidence="15" id="KW-0812">Transmembrane</keyword>
<keyword evidence="5" id="KW-0964">Secreted</keyword>
<keyword evidence="18" id="KW-1185">Reference proteome</keyword>
<evidence type="ECO:0000256" key="14">
    <source>
        <dbReference type="SAM" id="MobiDB-lite"/>
    </source>
</evidence>
<dbReference type="Proteomes" id="UP001301769">
    <property type="component" value="Unassembled WGS sequence"/>
</dbReference>
<name>A0AAN6XXV7_9PEZI</name>
<dbReference type="SUPFAM" id="SSF57016">
    <property type="entry name" value="Plant lectins/antimicrobial peptides"/>
    <property type="match status" value="1"/>
</dbReference>
<feature type="transmembrane region" description="Helical" evidence="15">
    <location>
        <begin position="716"/>
        <end position="736"/>
    </location>
</feature>
<feature type="compositionally biased region" description="Polar residues" evidence="14">
    <location>
        <begin position="8"/>
        <end position="20"/>
    </location>
</feature>
<accession>A0AAN6XXV7</accession>
<dbReference type="CDD" id="cd02878">
    <property type="entry name" value="GH18_zymocin_alpha"/>
    <property type="match status" value="1"/>
</dbReference>
<evidence type="ECO:0000256" key="3">
    <source>
        <dbReference type="ARBA" id="ARBA00008682"/>
    </source>
</evidence>
<evidence type="ECO:0000256" key="2">
    <source>
        <dbReference type="ARBA" id="ARBA00004613"/>
    </source>
</evidence>
<reference evidence="17" key="1">
    <citation type="journal article" date="2023" name="Mol. Phylogenet. Evol.">
        <title>Genome-scale phylogeny and comparative genomics of the fungal order Sordariales.</title>
        <authorList>
            <person name="Hensen N."/>
            <person name="Bonometti L."/>
            <person name="Westerberg I."/>
            <person name="Brannstrom I.O."/>
            <person name="Guillou S."/>
            <person name="Cros-Aarteil S."/>
            <person name="Calhoun S."/>
            <person name="Haridas S."/>
            <person name="Kuo A."/>
            <person name="Mondo S."/>
            <person name="Pangilinan J."/>
            <person name="Riley R."/>
            <person name="LaButti K."/>
            <person name="Andreopoulos B."/>
            <person name="Lipzen A."/>
            <person name="Chen C."/>
            <person name="Yan M."/>
            <person name="Daum C."/>
            <person name="Ng V."/>
            <person name="Clum A."/>
            <person name="Steindorff A."/>
            <person name="Ohm R.A."/>
            <person name="Martin F."/>
            <person name="Silar P."/>
            <person name="Natvig D.O."/>
            <person name="Lalanne C."/>
            <person name="Gautier V."/>
            <person name="Ament-Velasquez S.L."/>
            <person name="Kruys A."/>
            <person name="Hutchinson M.I."/>
            <person name="Powell A.J."/>
            <person name="Barry K."/>
            <person name="Miller A.N."/>
            <person name="Grigoriev I.V."/>
            <person name="Debuchy R."/>
            <person name="Gladieux P."/>
            <person name="Hiltunen Thoren M."/>
            <person name="Johannesson H."/>
        </authorList>
    </citation>
    <scope>NUCLEOTIDE SEQUENCE</scope>
    <source>
        <strain evidence="17">PSN293</strain>
    </source>
</reference>
<comment type="catalytic activity">
    <reaction evidence="1">
        <text>Random endo-hydrolysis of N-acetyl-beta-D-glucosaminide (1-&gt;4)-beta-linkages in chitin and chitodextrins.</text>
        <dbReference type="EC" id="3.2.1.14"/>
    </reaction>
</comment>
<feature type="region of interest" description="Disordered" evidence="14">
    <location>
        <begin position="1"/>
        <end position="20"/>
    </location>
</feature>
<dbReference type="Gene3D" id="3.10.50.10">
    <property type="match status" value="1"/>
</dbReference>
<dbReference type="InterPro" id="IPR036861">
    <property type="entry name" value="Endochitinase-like_sf"/>
</dbReference>
<evidence type="ECO:0000313" key="18">
    <source>
        <dbReference type="Proteomes" id="UP001301769"/>
    </source>
</evidence>
<evidence type="ECO:0000256" key="11">
    <source>
        <dbReference type="ARBA" id="ARBA00023295"/>
    </source>
</evidence>
<evidence type="ECO:0000256" key="8">
    <source>
        <dbReference type="ARBA" id="ARBA00023024"/>
    </source>
</evidence>
<dbReference type="InterPro" id="IPR011583">
    <property type="entry name" value="Chitinase_II/V-like_cat"/>
</dbReference>
<evidence type="ECO:0000256" key="13">
    <source>
        <dbReference type="RuleBase" id="RU000489"/>
    </source>
</evidence>
<proteinExistence type="inferred from homology"/>
<evidence type="ECO:0000256" key="1">
    <source>
        <dbReference type="ARBA" id="ARBA00000822"/>
    </source>
</evidence>
<keyword evidence="15" id="KW-1133">Transmembrane helix</keyword>
<evidence type="ECO:0000256" key="9">
    <source>
        <dbReference type="ARBA" id="ARBA00023026"/>
    </source>
</evidence>
<evidence type="ECO:0000256" key="6">
    <source>
        <dbReference type="ARBA" id="ARBA00022669"/>
    </source>
</evidence>
<keyword evidence="11 13" id="KW-0326">Glycosidase</keyword>
<reference evidence="17" key="2">
    <citation type="submission" date="2023-05" db="EMBL/GenBank/DDBJ databases">
        <authorList>
            <consortium name="Lawrence Berkeley National Laboratory"/>
            <person name="Steindorff A."/>
            <person name="Hensen N."/>
            <person name="Bonometti L."/>
            <person name="Westerberg I."/>
            <person name="Brannstrom I.O."/>
            <person name="Guillou S."/>
            <person name="Cros-Aarteil S."/>
            <person name="Calhoun S."/>
            <person name="Haridas S."/>
            <person name="Kuo A."/>
            <person name="Mondo S."/>
            <person name="Pangilinan J."/>
            <person name="Riley R."/>
            <person name="Labutti K."/>
            <person name="Andreopoulos B."/>
            <person name="Lipzen A."/>
            <person name="Chen C."/>
            <person name="Yanf M."/>
            <person name="Daum C."/>
            <person name="Ng V."/>
            <person name="Clum A."/>
            <person name="Ohm R."/>
            <person name="Martin F."/>
            <person name="Silar P."/>
            <person name="Natvig D."/>
            <person name="Lalanne C."/>
            <person name="Gautier V."/>
            <person name="Ament-Velasquez S.L."/>
            <person name="Kruys A."/>
            <person name="Hutchinson M.I."/>
            <person name="Powell A.J."/>
            <person name="Barry K."/>
            <person name="Miller A.N."/>
            <person name="Grigoriev I.V."/>
            <person name="Debuchy R."/>
            <person name="Gladieux P."/>
            <person name="Thoren M.H."/>
            <person name="Johannesson H."/>
        </authorList>
    </citation>
    <scope>NUCLEOTIDE SEQUENCE</scope>
    <source>
        <strain evidence="17">PSN293</strain>
    </source>
</reference>
<keyword evidence="9" id="KW-0843">Virulence</keyword>
<dbReference type="InterPro" id="IPR001579">
    <property type="entry name" value="Glyco_hydro_18_chit_AS"/>
</dbReference>